<feature type="compositionally biased region" description="Low complexity" evidence="15">
    <location>
        <begin position="234"/>
        <end position="252"/>
    </location>
</feature>
<dbReference type="InterPro" id="IPR007223">
    <property type="entry name" value="Peroxin-13_N"/>
</dbReference>
<evidence type="ECO:0000256" key="3">
    <source>
        <dbReference type="ARBA" id="ARBA00022443"/>
    </source>
</evidence>
<evidence type="ECO:0000256" key="2">
    <source>
        <dbReference type="ARBA" id="ARBA00006033"/>
    </source>
</evidence>
<sequence length="401" mass="43395">MSHARPKPWEVSSGTSSTTAGSTSGITSGSSSISGGSSAPELPSKPSTLISPTSSTSTSARSSYGSYGSGMYGGSTYGSGMYGGSSYGSGMYGSSYGSGMYGGSRFGGMAGSYGMNGMNNPMMMNGGLNNGMMGSLQQGTEATFQLIESMIGAFGGFTQMLESTYYATHNSFFTMISVAEQFQHLKTALGSLFGIYTLMDWAKKVLMKIKGAKNNLSVDEFKKFQKKLANGQESSNGVNGGTSNNNNNNNNNNNRISLKPLVLFLAAVFGLPYLMKKLVTRLAVQQQRMLEQQGSEGYIGVQTQTQQQQQQLQQQQLQSQSQLQPSIDPKKLEFARALFDFNPENEDMELKLKKGELIAILSKIDSDGEESNWWRCRSRDGRIGFVPYNYLEIIRRANGSI</sequence>
<dbReference type="FunFam" id="2.30.30.40:FF:000128">
    <property type="entry name" value="Peroxisomal membrane protein (Pex13)"/>
    <property type="match status" value="1"/>
</dbReference>
<evidence type="ECO:0000256" key="14">
    <source>
        <dbReference type="PROSITE-ProRule" id="PRU00192"/>
    </source>
</evidence>
<keyword evidence="10" id="KW-0576">Peroxisome</keyword>
<evidence type="ECO:0000256" key="10">
    <source>
        <dbReference type="ARBA" id="ARBA00023140"/>
    </source>
</evidence>
<dbReference type="SMART" id="SM00326">
    <property type="entry name" value="SH3"/>
    <property type="match status" value="1"/>
</dbReference>
<keyword evidence="9" id="KW-0472">Membrane</keyword>
<dbReference type="Pfam" id="PF07653">
    <property type="entry name" value="SH3_2"/>
    <property type="match status" value="1"/>
</dbReference>
<keyword evidence="8" id="KW-0811">Translocation</keyword>
<keyword evidence="5" id="KW-0812">Transmembrane</keyword>
<dbReference type="PROSITE" id="PS50002">
    <property type="entry name" value="SH3"/>
    <property type="match status" value="1"/>
</dbReference>
<evidence type="ECO:0000313" key="17">
    <source>
        <dbReference type="EMBL" id="ODV87019.1"/>
    </source>
</evidence>
<keyword evidence="18" id="KW-1185">Reference proteome</keyword>
<keyword evidence="4" id="KW-0813">Transport</keyword>
<dbReference type="InterPro" id="IPR036028">
    <property type="entry name" value="SH3-like_dom_sf"/>
</dbReference>
<feature type="non-terminal residue" evidence="17">
    <location>
        <position position="401"/>
    </location>
</feature>
<dbReference type="InterPro" id="IPR001452">
    <property type="entry name" value="SH3_domain"/>
</dbReference>
<feature type="domain" description="SH3" evidence="16">
    <location>
        <begin position="330"/>
        <end position="396"/>
    </location>
</feature>
<evidence type="ECO:0000256" key="7">
    <source>
        <dbReference type="ARBA" id="ARBA00022989"/>
    </source>
</evidence>
<comment type="subunit">
    <text evidence="13">Interacts (via SH3 domain) with PEX14 (via SH3-binding motif); forming the PEX13-PEX14 docking complex.</text>
</comment>
<evidence type="ECO:0000256" key="12">
    <source>
        <dbReference type="ARBA" id="ARBA00034535"/>
    </source>
</evidence>
<gene>
    <name evidence="17" type="ORF">CANARDRAFT_185428</name>
</gene>
<evidence type="ECO:0000313" key="18">
    <source>
        <dbReference type="Proteomes" id="UP000094801"/>
    </source>
</evidence>
<dbReference type="PRINTS" id="PR00452">
    <property type="entry name" value="SH3DOMAIN"/>
</dbReference>
<evidence type="ECO:0000256" key="13">
    <source>
        <dbReference type="ARBA" id="ARBA00065871"/>
    </source>
</evidence>
<evidence type="ECO:0000256" key="1">
    <source>
        <dbReference type="ARBA" id="ARBA00004549"/>
    </source>
</evidence>
<name>A0A1E4T5I8_9ASCO</name>
<feature type="compositionally biased region" description="Low complexity" evidence="15">
    <location>
        <begin position="53"/>
        <end position="64"/>
    </location>
</feature>
<keyword evidence="6" id="KW-0653">Protein transport</keyword>
<dbReference type="GO" id="GO:0016560">
    <property type="term" value="P:protein import into peroxisome matrix, docking"/>
    <property type="evidence" value="ECO:0007669"/>
    <property type="project" value="InterPro"/>
</dbReference>
<dbReference type="GO" id="GO:1990429">
    <property type="term" value="C:peroxisomal importomer complex"/>
    <property type="evidence" value="ECO:0007669"/>
    <property type="project" value="TreeGrafter"/>
</dbReference>
<accession>A0A1E4T5I8</accession>
<dbReference type="AlphaFoldDB" id="A0A1E4T5I8"/>
<evidence type="ECO:0000256" key="11">
    <source>
        <dbReference type="ARBA" id="ARBA00029693"/>
    </source>
</evidence>
<dbReference type="Pfam" id="PF04088">
    <property type="entry name" value="Peroxin-13_N"/>
    <property type="match status" value="1"/>
</dbReference>
<dbReference type="OrthoDB" id="10037838at2759"/>
<comment type="similarity">
    <text evidence="2">Belongs to the peroxin-13 family.</text>
</comment>
<feature type="compositionally biased region" description="Low complexity" evidence="15">
    <location>
        <begin position="12"/>
        <end position="39"/>
    </location>
</feature>
<dbReference type="EMBL" id="KV453849">
    <property type="protein sequence ID" value="ODV87019.1"/>
    <property type="molecule type" value="Genomic_DNA"/>
</dbReference>
<organism evidence="17 18">
    <name type="scientific">[Candida] arabinofermentans NRRL YB-2248</name>
    <dbReference type="NCBI Taxonomy" id="983967"/>
    <lineage>
        <taxon>Eukaryota</taxon>
        <taxon>Fungi</taxon>
        <taxon>Dikarya</taxon>
        <taxon>Ascomycota</taxon>
        <taxon>Saccharomycotina</taxon>
        <taxon>Pichiomycetes</taxon>
        <taxon>Pichiales</taxon>
        <taxon>Pichiaceae</taxon>
        <taxon>Ogataea</taxon>
        <taxon>Ogataea/Candida clade</taxon>
    </lineage>
</organism>
<feature type="region of interest" description="Disordered" evidence="15">
    <location>
        <begin position="230"/>
        <end position="252"/>
    </location>
</feature>
<keyword evidence="7" id="KW-1133">Transmembrane helix</keyword>
<evidence type="ECO:0000256" key="5">
    <source>
        <dbReference type="ARBA" id="ARBA00022692"/>
    </source>
</evidence>
<evidence type="ECO:0000256" key="9">
    <source>
        <dbReference type="ARBA" id="ARBA00023136"/>
    </source>
</evidence>
<dbReference type="InterPro" id="IPR035463">
    <property type="entry name" value="Pex13"/>
</dbReference>
<evidence type="ECO:0000256" key="4">
    <source>
        <dbReference type="ARBA" id="ARBA00022448"/>
    </source>
</evidence>
<dbReference type="PANTHER" id="PTHR19332">
    <property type="entry name" value="PEROXISOMAL MEMBRANE PROTEIN PEX13"/>
    <property type="match status" value="1"/>
</dbReference>
<keyword evidence="3 14" id="KW-0728">SH3 domain</keyword>
<evidence type="ECO:0000256" key="8">
    <source>
        <dbReference type="ARBA" id="ARBA00023010"/>
    </source>
</evidence>
<evidence type="ECO:0000259" key="16">
    <source>
        <dbReference type="PROSITE" id="PS50002"/>
    </source>
</evidence>
<dbReference type="GO" id="GO:0005778">
    <property type="term" value="C:peroxisomal membrane"/>
    <property type="evidence" value="ECO:0007669"/>
    <property type="project" value="UniProtKB-SubCell"/>
</dbReference>
<proteinExistence type="inferred from homology"/>
<dbReference type="Gene3D" id="2.30.30.40">
    <property type="entry name" value="SH3 Domains"/>
    <property type="match status" value="1"/>
</dbReference>
<feature type="region of interest" description="Disordered" evidence="15">
    <location>
        <begin position="1"/>
        <end position="64"/>
    </location>
</feature>
<dbReference type="SUPFAM" id="SSF50044">
    <property type="entry name" value="SH3-domain"/>
    <property type="match status" value="1"/>
</dbReference>
<dbReference type="STRING" id="983967.A0A1E4T5I8"/>
<evidence type="ECO:0000256" key="6">
    <source>
        <dbReference type="ARBA" id="ARBA00022927"/>
    </source>
</evidence>
<protein>
    <recommendedName>
        <fullName evidence="12">Peroxisomal membrane protein PEX13</fullName>
    </recommendedName>
    <alternativeName>
        <fullName evidence="11">Peroxin-13</fullName>
    </alternativeName>
</protein>
<reference evidence="18" key="1">
    <citation type="submission" date="2016-04" db="EMBL/GenBank/DDBJ databases">
        <title>Comparative genomics of biotechnologically important yeasts.</title>
        <authorList>
            <consortium name="DOE Joint Genome Institute"/>
            <person name="Riley R."/>
            <person name="Haridas S."/>
            <person name="Wolfe K.H."/>
            <person name="Lopes M.R."/>
            <person name="Hittinger C.T."/>
            <person name="Goker M."/>
            <person name="Salamov A."/>
            <person name="Wisecaver J."/>
            <person name="Long T.M."/>
            <person name="Aerts A.L."/>
            <person name="Barry K."/>
            <person name="Choi C."/>
            <person name="Clum A."/>
            <person name="Coughlan A.Y."/>
            <person name="Deshpande S."/>
            <person name="Douglass A.P."/>
            <person name="Hanson S.J."/>
            <person name="Klenk H.-P."/>
            <person name="Labutti K."/>
            <person name="Lapidus A."/>
            <person name="Lindquist E."/>
            <person name="Lipzen A."/>
            <person name="Meier-Kolthoff J.P."/>
            <person name="Ohm R.A."/>
            <person name="Otillar R.P."/>
            <person name="Pangilinan J."/>
            <person name="Peng Y."/>
            <person name="Rokas A."/>
            <person name="Rosa C.A."/>
            <person name="Scheuner C."/>
            <person name="Sibirny A.A."/>
            <person name="Slot J.C."/>
            <person name="Stielow J.B."/>
            <person name="Sun H."/>
            <person name="Kurtzman C.P."/>
            <person name="Blackwell M."/>
            <person name="Grigoriev I.V."/>
            <person name="Jeffries T.W."/>
        </authorList>
    </citation>
    <scope>NUCLEOTIDE SEQUENCE [LARGE SCALE GENOMIC DNA]</scope>
    <source>
        <strain evidence="18">NRRL YB-2248</strain>
    </source>
</reference>
<dbReference type="CDD" id="cd11771">
    <property type="entry name" value="SH3_Pex13p_fungal"/>
    <property type="match status" value="1"/>
</dbReference>
<dbReference type="Proteomes" id="UP000094801">
    <property type="component" value="Unassembled WGS sequence"/>
</dbReference>
<comment type="subcellular location">
    <subcellularLocation>
        <location evidence="1">Peroxisome membrane</location>
        <topology evidence="1">Single-pass membrane protein</topology>
    </subcellularLocation>
</comment>
<dbReference type="PANTHER" id="PTHR19332:SF1">
    <property type="entry name" value="PEROXISOMAL MEMBRANE PROTEIN PEX13"/>
    <property type="match status" value="1"/>
</dbReference>
<evidence type="ECO:0000256" key="15">
    <source>
        <dbReference type="SAM" id="MobiDB-lite"/>
    </source>
</evidence>